<accession>A0A1Y2BU96</accession>
<comment type="caution">
    <text evidence="2">The sequence shown here is derived from an EMBL/GenBank/DDBJ whole genome shotgun (WGS) entry which is preliminary data.</text>
</comment>
<feature type="transmembrane region" description="Helical" evidence="1">
    <location>
        <begin position="40"/>
        <end position="66"/>
    </location>
</feature>
<proteinExistence type="predicted"/>
<keyword evidence="1" id="KW-0472">Membrane</keyword>
<keyword evidence="1" id="KW-1133">Transmembrane helix</keyword>
<feature type="transmembrane region" description="Helical" evidence="1">
    <location>
        <begin position="72"/>
        <end position="89"/>
    </location>
</feature>
<keyword evidence="3" id="KW-1185">Reference proteome</keyword>
<evidence type="ECO:0000313" key="2">
    <source>
        <dbReference type="EMBL" id="ORY38326.1"/>
    </source>
</evidence>
<dbReference type="AlphaFoldDB" id="A0A1Y2BU96"/>
<protein>
    <submittedName>
        <fullName evidence="2">Uncharacterized protein</fullName>
    </submittedName>
</protein>
<reference evidence="2 3" key="1">
    <citation type="submission" date="2016-07" db="EMBL/GenBank/DDBJ databases">
        <title>Pervasive Adenine N6-methylation of Active Genes in Fungi.</title>
        <authorList>
            <consortium name="DOE Joint Genome Institute"/>
            <person name="Mondo S.J."/>
            <person name="Dannebaum R.O."/>
            <person name="Kuo R.C."/>
            <person name="Labutti K."/>
            <person name="Haridas S."/>
            <person name="Kuo A."/>
            <person name="Salamov A."/>
            <person name="Ahrendt S.R."/>
            <person name="Lipzen A."/>
            <person name="Sullivan W."/>
            <person name="Andreopoulos W.B."/>
            <person name="Clum A."/>
            <person name="Lindquist E."/>
            <person name="Daum C."/>
            <person name="Ramamoorthy G.K."/>
            <person name="Gryganskyi A."/>
            <person name="Culley D."/>
            <person name="Magnuson J.K."/>
            <person name="James T.Y."/>
            <person name="O'Malley M.A."/>
            <person name="Stajich J.E."/>
            <person name="Spatafora J.W."/>
            <person name="Visel A."/>
            <person name="Grigoriev I.V."/>
        </authorList>
    </citation>
    <scope>NUCLEOTIDE SEQUENCE [LARGE SCALE GENOMIC DNA]</scope>
    <source>
        <strain evidence="2 3">JEL800</strain>
    </source>
</reference>
<feature type="transmembrane region" description="Helical" evidence="1">
    <location>
        <begin position="6"/>
        <end position="28"/>
    </location>
</feature>
<sequence>MEIVTATAAFVVVIIETEFWSTVLVVVRTVEVATKLDIEAIMFVLVELAALAMVEVLALSTLLMVLMVLEEMSVLVLTTLALLANTVLGC</sequence>
<organism evidence="2 3">
    <name type="scientific">Rhizoclosmatium globosum</name>
    <dbReference type="NCBI Taxonomy" id="329046"/>
    <lineage>
        <taxon>Eukaryota</taxon>
        <taxon>Fungi</taxon>
        <taxon>Fungi incertae sedis</taxon>
        <taxon>Chytridiomycota</taxon>
        <taxon>Chytridiomycota incertae sedis</taxon>
        <taxon>Chytridiomycetes</taxon>
        <taxon>Chytridiales</taxon>
        <taxon>Chytriomycetaceae</taxon>
        <taxon>Rhizoclosmatium</taxon>
    </lineage>
</organism>
<evidence type="ECO:0000256" key="1">
    <source>
        <dbReference type="SAM" id="Phobius"/>
    </source>
</evidence>
<dbReference type="Proteomes" id="UP000193642">
    <property type="component" value="Unassembled WGS sequence"/>
</dbReference>
<name>A0A1Y2BU96_9FUNG</name>
<keyword evidence="1" id="KW-0812">Transmembrane</keyword>
<dbReference type="EMBL" id="MCGO01000044">
    <property type="protein sequence ID" value="ORY38326.1"/>
    <property type="molecule type" value="Genomic_DNA"/>
</dbReference>
<evidence type="ECO:0000313" key="3">
    <source>
        <dbReference type="Proteomes" id="UP000193642"/>
    </source>
</evidence>
<gene>
    <name evidence="2" type="ORF">BCR33DRAFT_428470</name>
</gene>